<evidence type="ECO:0000313" key="8">
    <source>
        <dbReference type="Proteomes" id="UP000053760"/>
    </source>
</evidence>
<dbReference type="PANTHER" id="PTHR24252">
    <property type="entry name" value="ACROSIN-RELATED"/>
    <property type="match status" value="1"/>
</dbReference>
<feature type="non-terminal residue" evidence="7">
    <location>
        <position position="1"/>
    </location>
</feature>
<evidence type="ECO:0000256" key="5">
    <source>
        <dbReference type="RuleBase" id="RU363034"/>
    </source>
</evidence>
<dbReference type="PROSITE" id="PS00134">
    <property type="entry name" value="TRYPSIN_HIS"/>
    <property type="match status" value="1"/>
</dbReference>
<keyword evidence="1 5" id="KW-0645">Protease</keyword>
<dbReference type="Pfam" id="PF00089">
    <property type="entry name" value="Trypsin"/>
    <property type="match status" value="1"/>
</dbReference>
<dbReference type="Proteomes" id="UP000053760">
    <property type="component" value="Unassembled WGS sequence"/>
</dbReference>
<dbReference type="InterPro" id="IPR033116">
    <property type="entry name" value="TRYPSIN_SER"/>
</dbReference>
<keyword evidence="4" id="KW-1015">Disulfide bond</keyword>
<dbReference type="SMART" id="SM00020">
    <property type="entry name" value="Tryp_SPc"/>
    <property type="match status" value="1"/>
</dbReference>
<evidence type="ECO:0000256" key="1">
    <source>
        <dbReference type="ARBA" id="ARBA00022670"/>
    </source>
</evidence>
<dbReference type="InterPro" id="IPR043504">
    <property type="entry name" value="Peptidase_S1_PA_chymotrypsin"/>
</dbReference>
<proteinExistence type="predicted"/>
<dbReference type="Gene3D" id="2.40.10.10">
    <property type="entry name" value="Trypsin-like serine proteases"/>
    <property type="match status" value="1"/>
</dbReference>
<dbReference type="CDD" id="cd00190">
    <property type="entry name" value="Tryp_SPc"/>
    <property type="match status" value="1"/>
</dbReference>
<feature type="non-terminal residue" evidence="7">
    <location>
        <position position="234"/>
    </location>
</feature>
<dbReference type="FunFam" id="2.40.10.10:FF:000003">
    <property type="entry name" value="Transmembrane serine protease 3"/>
    <property type="match status" value="1"/>
</dbReference>
<dbReference type="GO" id="GO:0006508">
    <property type="term" value="P:proteolysis"/>
    <property type="evidence" value="ECO:0007669"/>
    <property type="project" value="UniProtKB-KW"/>
</dbReference>
<protein>
    <submittedName>
        <fullName evidence="7">Transmembrane protease serine 9</fullName>
    </submittedName>
</protein>
<keyword evidence="3 5" id="KW-0720">Serine protease</keyword>
<dbReference type="STRING" id="55661.A0A091GHP1"/>
<dbReference type="PANTHER" id="PTHR24252:SF26">
    <property type="entry name" value="TRANSMEMBRANE SERINE PROTEASE 9"/>
    <property type="match status" value="1"/>
</dbReference>
<name>A0A091GHP1_CUCCA</name>
<reference evidence="7 8" key="1">
    <citation type="submission" date="2014-04" db="EMBL/GenBank/DDBJ databases">
        <title>Genome evolution of avian class.</title>
        <authorList>
            <person name="Zhang G."/>
            <person name="Li C."/>
        </authorList>
    </citation>
    <scope>NUCLEOTIDE SEQUENCE [LARGE SCALE GENOMIC DNA]</scope>
    <source>
        <strain evidence="7">BGI_N303</strain>
    </source>
</reference>
<dbReference type="PROSITE" id="PS50240">
    <property type="entry name" value="TRYPSIN_DOM"/>
    <property type="match status" value="1"/>
</dbReference>
<keyword evidence="8" id="KW-1185">Reference proteome</keyword>
<dbReference type="InterPro" id="IPR018114">
    <property type="entry name" value="TRYPSIN_HIS"/>
</dbReference>
<organism evidence="7 8">
    <name type="scientific">Cuculus canorus</name>
    <name type="common">Common cuckoo</name>
    <dbReference type="NCBI Taxonomy" id="55661"/>
    <lineage>
        <taxon>Eukaryota</taxon>
        <taxon>Metazoa</taxon>
        <taxon>Chordata</taxon>
        <taxon>Craniata</taxon>
        <taxon>Vertebrata</taxon>
        <taxon>Euteleostomi</taxon>
        <taxon>Archelosauria</taxon>
        <taxon>Archosauria</taxon>
        <taxon>Dinosauria</taxon>
        <taxon>Saurischia</taxon>
        <taxon>Theropoda</taxon>
        <taxon>Coelurosauria</taxon>
        <taxon>Aves</taxon>
        <taxon>Neognathae</taxon>
        <taxon>Neoaves</taxon>
        <taxon>Otidimorphae</taxon>
        <taxon>Cuculiformes</taxon>
        <taxon>Cuculidae</taxon>
        <taxon>Cuculus</taxon>
    </lineage>
</organism>
<evidence type="ECO:0000313" key="7">
    <source>
        <dbReference type="EMBL" id="KFO80694.1"/>
    </source>
</evidence>
<dbReference type="SUPFAM" id="SSF50494">
    <property type="entry name" value="Trypsin-like serine proteases"/>
    <property type="match status" value="1"/>
</dbReference>
<keyword evidence="7" id="KW-0472">Membrane</keyword>
<dbReference type="InterPro" id="IPR001254">
    <property type="entry name" value="Trypsin_dom"/>
</dbReference>
<feature type="domain" description="Peptidase S1" evidence="6">
    <location>
        <begin position="2"/>
        <end position="234"/>
    </location>
</feature>
<evidence type="ECO:0000259" key="6">
    <source>
        <dbReference type="PROSITE" id="PS50240"/>
    </source>
</evidence>
<dbReference type="PRINTS" id="PR00722">
    <property type="entry name" value="CHYMOTRYPSIN"/>
</dbReference>
<keyword evidence="7" id="KW-0812">Transmembrane</keyword>
<dbReference type="EMBL" id="KL448126">
    <property type="protein sequence ID" value="KFO80694.1"/>
    <property type="molecule type" value="Genomic_DNA"/>
</dbReference>
<evidence type="ECO:0000256" key="4">
    <source>
        <dbReference type="ARBA" id="ARBA00023157"/>
    </source>
</evidence>
<dbReference type="GO" id="GO:0004252">
    <property type="term" value="F:serine-type endopeptidase activity"/>
    <property type="evidence" value="ECO:0007669"/>
    <property type="project" value="InterPro"/>
</dbReference>
<evidence type="ECO:0000256" key="3">
    <source>
        <dbReference type="ARBA" id="ARBA00022825"/>
    </source>
</evidence>
<gene>
    <name evidence="7" type="ORF">N303_13686</name>
</gene>
<dbReference type="InterPro" id="IPR009003">
    <property type="entry name" value="Peptidase_S1_PA"/>
</dbReference>
<dbReference type="InterPro" id="IPR001314">
    <property type="entry name" value="Peptidase_S1A"/>
</dbReference>
<dbReference type="PROSITE" id="PS00135">
    <property type="entry name" value="TRYPSIN_SER"/>
    <property type="match status" value="1"/>
</dbReference>
<sequence>KIVGGTDASSGEIPWQVSLKEDSMHFCGATIIGDRWLLSAAHCFNETEPGEIEAYMGTTSLNGTDGTAVRVNVTRVIQHPLFNPIFLDFDVALLELERPLVFNKYIQPICLPLAGQKFPVGKKCIISGWGDLQEGNVTKPEILQKASVGIIDQKICDFLYNFSLTDRMICAGFLEGKVDSCQGDSGGPLACEVTPGVFYLAGIVSWGIGCAQAMKPGVYSRITKLKDWILATIS</sequence>
<dbReference type="AlphaFoldDB" id="A0A091GHP1"/>
<keyword evidence="2 5" id="KW-0378">Hydrolase</keyword>
<accession>A0A091GHP1</accession>
<evidence type="ECO:0000256" key="2">
    <source>
        <dbReference type="ARBA" id="ARBA00022801"/>
    </source>
</evidence>